<organism evidence="2 3">
    <name type="scientific">Biomphalaria glabrata</name>
    <name type="common">Bloodfluke planorb</name>
    <name type="synonym">Freshwater snail</name>
    <dbReference type="NCBI Taxonomy" id="6526"/>
    <lineage>
        <taxon>Eukaryota</taxon>
        <taxon>Metazoa</taxon>
        <taxon>Spiralia</taxon>
        <taxon>Lophotrochozoa</taxon>
        <taxon>Mollusca</taxon>
        <taxon>Gastropoda</taxon>
        <taxon>Heterobranchia</taxon>
        <taxon>Euthyneura</taxon>
        <taxon>Panpulmonata</taxon>
        <taxon>Hygrophila</taxon>
        <taxon>Lymnaeoidea</taxon>
        <taxon>Planorbidae</taxon>
        <taxon>Biomphalaria</taxon>
    </lineage>
</organism>
<dbReference type="GeneID" id="129928826"/>
<proteinExistence type="predicted"/>
<keyword evidence="2" id="KW-1185">Reference proteome</keyword>
<feature type="chain" id="PRO_5040891240" evidence="1">
    <location>
        <begin position="20"/>
        <end position="200"/>
    </location>
</feature>
<dbReference type="Gene3D" id="2.40.40.10">
    <property type="entry name" value="RlpA-like domain"/>
    <property type="match status" value="1"/>
</dbReference>
<evidence type="ECO:0000313" key="2">
    <source>
        <dbReference type="Proteomes" id="UP001165740"/>
    </source>
</evidence>
<name>A0A9W3BNS1_BIOGL</name>
<feature type="signal peptide" evidence="1">
    <location>
        <begin position="1"/>
        <end position="19"/>
    </location>
</feature>
<dbReference type="OrthoDB" id="6038816at2759"/>
<dbReference type="CDD" id="cd22278">
    <property type="entry name" value="DPBB_GH45_endoglucanase"/>
    <property type="match status" value="1"/>
</dbReference>
<dbReference type="RefSeq" id="XP_055901067.1">
    <property type="nucleotide sequence ID" value="XM_056045092.1"/>
</dbReference>
<dbReference type="InterPro" id="IPR036908">
    <property type="entry name" value="RlpA-like_sf"/>
</dbReference>
<dbReference type="AlphaFoldDB" id="A0A9W3BNS1"/>
<evidence type="ECO:0000256" key="1">
    <source>
        <dbReference type="SAM" id="SignalP"/>
    </source>
</evidence>
<evidence type="ECO:0000313" key="3">
    <source>
        <dbReference type="RefSeq" id="XP_055901067.1"/>
    </source>
</evidence>
<dbReference type="SUPFAM" id="SSF50685">
    <property type="entry name" value="Barwin-like endoglucanases"/>
    <property type="match status" value="1"/>
</dbReference>
<accession>A0A9W3BNS1</accession>
<dbReference type="Proteomes" id="UP001165740">
    <property type="component" value="Chromosome 10"/>
</dbReference>
<reference evidence="3" key="1">
    <citation type="submission" date="2025-08" db="UniProtKB">
        <authorList>
            <consortium name="RefSeq"/>
        </authorList>
    </citation>
    <scope>IDENTIFICATION</scope>
</reference>
<protein>
    <submittedName>
        <fullName evidence="3">Endoglucanase-like</fullName>
    </submittedName>
</protein>
<dbReference type="Pfam" id="PF22514">
    <property type="entry name" value="EXPB1_D1"/>
    <property type="match status" value="1"/>
</dbReference>
<sequence>MLLLKVLACIFFTLDFTHGSPKCVKDAAGVYKLNGKSCASTTRYNLSQRGGCGCGPTGSTNPFNWELDNFVAAVNLKFFDDNGDRQFCGHECGVCVKLTPTGGFVAGKGHSPHNLTPTIFLITNVCPTTGTDEWCKIGGKPGSNQTNSHGYEAHFVLQNHSNQISNLLGWDNPEVTWEVVTCPSDFQTKYHQCECFSAAG</sequence>
<keyword evidence="1" id="KW-0732">Signal</keyword>
<gene>
    <name evidence="3" type="primary">LOC129928826</name>
</gene>